<evidence type="ECO:0000259" key="10">
    <source>
        <dbReference type="Pfam" id="PF00535"/>
    </source>
</evidence>
<evidence type="ECO:0000256" key="8">
    <source>
        <dbReference type="SAM" id="MobiDB-lite"/>
    </source>
</evidence>
<evidence type="ECO:0000256" key="3">
    <source>
        <dbReference type="ARBA" id="ARBA00022679"/>
    </source>
</evidence>
<dbReference type="Proteomes" id="UP000777784">
    <property type="component" value="Unassembled WGS sequence"/>
</dbReference>
<keyword evidence="1" id="KW-1003">Cell membrane</keyword>
<organism evidence="11 12">
    <name type="scientific">Eiseniibacteriota bacterium</name>
    <dbReference type="NCBI Taxonomy" id="2212470"/>
    <lineage>
        <taxon>Bacteria</taxon>
        <taxon>Candidatus Eiseniibacteriota</taxon>
    </lineage>
</organism>
<dbReference type="PANTHER" id="PTHR48090:SF3">
    <property type="entry name" value="UNDECAPRENYL-PHOSPHATE 4-DEOXY-4-FORMAMIDO-L-ARABINOSE TRANSFERASE"/>
    <property type="match status" value="1"/>
</dbReference>
<dbReference type="GO" id="GO:0016757">
    <property type="term" value="F:glycosyltransferase activity"/>
    <property type="evidence" value="ECO:0007669"/>
    <property type="project" value="UniProtKB-KW"/>
</dbReference>
<evidence type="ECO:0000256" key="4">
    <source>
        <dbReference type="ARBA" id="ARBA00022692"/>
    </source>
</evidence>
<comment type="caution">
    <text evidence="11">The sequence shown here is derived from an EMBL/GenBank/DDBJ whole genome shotgun (WGS) entry which is preliminary data.</text>
</comment>
<gene>
    <name evidence="11" type="ORF">KJ970_00755</name>
</gene>
<keyword evidence="3 11" id="KW-0808">Transferase</keyword>
<dbReference type="GO" id="GO:0005886">
    <property type="term" value="C:plasma membrane"/>
    <property type="evidence" value="ECO:0007669"/>
    <property type="project" value="TreeGrafter"/>
</dbReference>
<evidence type="ECO:0000256" key="1">
    <source>
        <dbReference type="ARBA" id="ARBA00022475"/>
    </source>
</evidence>
<feature type="transmembrane region" description="Helical" evidence="9">
    <location>
        <begin position="280"/>
        <end position="306"/>
    </location>
</feature>
<dbReference type="GO" id="GO:0009103">
    <property type="term" value="P:lipopolysaccharide biosynthetic process"/>
    <property type="evidence" value="ECO:0007669"/>
    <property type="project" value="UniProtKB-KW"/>
</dbReference>
<keyword evidence="6 9" id="KW-1133">Transmembrane helix</keyword>
<feature type="transmembrane region" description="Helical" evidence="9">
    <location>
        <begin position="244"/>
        <end position="268"/>
    </location>
</feature>
<accession>A0A948RRA2</accession>
<sequence>MNPHPDITGDDGIEVSIVCTPGHYARNLAEIHREFREILDHSGRKAEFLYIINANREETYQELSKIVETKFPVRIMQLSRGFSEAASLNHAFEVARGHLIITIPDHFQIDPGILPEILKALDSGVEVVLTRREPRKDALINRLQSRLFHMLAGRAYPRKFRDLTCGLRGFKRDAARKLDLYGDLHRFIPILAAHKGFRMVEIPGGQREEDHSPRIFGPGVYARRLLDVLHILFVTRFTRKPLRFFGLVGLSFSFIGVVICLFLLWSRLVGKVALADRPMLLLGVVLIVLGVQIVSTGLLGEIIIFFTADREKPEVMEGPPQAEPFENDDTSAE</sequence>
<dbReference type="SUPFAM" id="SSF53448">
    <property type="entry name" value="Nucleotide-diphospho-sugar transferases"/>
    <property type="match status" value="1"/>
</dbReference>
<feature type="domain" description="Glycosyltransferase 2-like" evidence="10">
    <location>
        <begin position="31"/>
        <end position="178"/>
    </location>
</feature>
<dbReference type="AlphaFoldDB" id="A0A948RRA2"/>
<keyword evidence="7 9" id="KW-0472">Membrane</keyword>
<dbReference type="InterPro" id="IPR001173">
    <property type="entry name" value="Glyco_trans_2-like"/>
</dbReference>
<evidence type="ECO:0000256" key="7">
    <source>
        <dbReference type="ARBA" id="ARBA00023136"/>
    </source>
</evidence>
<keyword evidence="5" id="KW-0448">Lipopolysaccharide biosynthesis</keyword>
<dbReference type="InterPro" id="IPR050256">
    <property type="entry name" value="Glycosyltransferase_2"/>
</dbReference>
<evidence type="ECO:0000256" key="2">
    <source>
        <dbReference type="ARBA" id="ARBA00022676"/>
    </source>
</evidence>
<name>A0A948RRA2_UNCEI</name>
<dbReference type="EMBL" id="JAHJDP010000004">
    <property type="protein sequence ID" value="MBU2689430.1"/>
    <property type="molecule type" value="Genomic_DNA"/>
</dbReference>
<keyword evidence="4 9" id="KW-0812">Transmembrane</keyword>
<dbReference type="PANTHER" id="PTHR48090">
    <property type="entry name" value="UNDECAPRENYL-PHOSPHATE 4-DEOXY-4-FORMAMIDO-L-ARABINOSE TRANSFERASE-RELATED"/>
    <property type="match status" value="1"/>
</dbReference>
<evidence type="ECO:0000313" key="11">
    <source>
        <dbReference type="EMBL" id="MBU2689430.1"/>
    </source>
</evidence>
<proteinExistence type="predicted"/>
<evidence type="ECO:0000256" key="9">
    <source>
        <dbReference type="SAM" id="Phobius"/>
    </source>
</evidence>
<dbReference type="EC" id="2.4.-.-" evidence="11"/>
<feature type="region of interest" description="Disordered" evidence="8">
    <location>
        <begin position="314"/>
        <end position="333"/>
    </location>
</feature>
<dbReference type="InterPro" id="IPR029044">
    <property type="entry name" value="Nucleotide-diphossugar_trans"/>
</dbReference>
<keyword evidence="2 11" id="KW-0328">Glycosyltransferase</keyword>
<evidence type="ECO:0000256" key="6">
    <source>
        <dbReference type="ARBA" id="ARBA00022989"/>
    </source>
</evidence>
<evidence type="ECO:0000313" key="12">
    <source>
        <dbReference type="Proteomes" id="UP000777784"/>
    </source>
</evidence>
<dbReference type="Pfam" id="PF00535">
    <property type="entry name" value="Glycos_transf_2"/>
    <property type="match status" value="1"/>
</dbReference>
<evidence type="ECO:0000256" key="5">
    <source>
        <dbReference type="ARBA" id="ARBA00022985"/>
    </source>
</evidence>
<protein>
    <submittedName>
        <fullName evidence="11">Glycosyltransferase</fullName>
        <ecNumber evidence="11">2.4.-.-</ecNumber>
    </submittedName>
</protein>
<dbReference type="Gene3D" id="3.90.550.10">
    <property type="entry name" value="Spore Coat Polysaccharide Biosynthesis Protein SpsA, Chain A"/>
    <property type="match status" value="1"/>
</dbReference>
<reference evidence="11" key="1">
    <citation type="submission" date="2021-05" db="EMBL/GenBank/DDBJ databases">
        <title>Energy efficiency and biological interactions define the core microbiome of deep oligotrophic groundwater.</title>
        <authorList>
            <person name="Mehrshad M."/>
            <person name="Lopez-Fernandez M."/>
            <person name="Bell E."/>
            <person name="Bernier-Latmani R."/>
            <person name="Bertilsson S."/>
            <person name="Dopson M."/>
        </authorList>
    </citation>
    <scope>NUCLEOTIDE SEQUENCE</scope>
    <source>
        <strain evidence="11">Modern_marine.mb.64</strain>
    </source>
</reference>